<keyword evidence="2" id="KW-0560">Oxidoreductase</keyword>
<dbReference type="Proteomes" id="UP001501333">
    <property type="component" value="Unassembled WGS sequence"/>
</dbReference>
<dbReference type="PRINTS" id="PR00081">
    <property type="entry name" value="GDHRDH"/>
</dbReference>
<dbReference type="PANTHER" id="PTHR44196:SF1">
    <property type="entry name" value="DEHYDROGENASE_REDUCTASE SDR FAMILY MEMBER 7B"/>
    <property type="match status" value="1"/>
</dbReference>
<dbReference type="SUPFAM" id="SSF51735">
    <property type="entry name" value="NAD(P)-binding Rossmann-fold domains"/>
    <property type="match status" value="1"/>
</dbReference>
<gene>
    <name evidence="4" type="ORF">GCM10022250_30230</name>
</gene>
<dbReference type="Gene3D" id="3.40.50.720">
    <property type="entry name" value="NAD(P)-binding Rossmann-like Domain"/>
    <property type="match status" value="1"/>
</dbReference>
<dbReference type="PRINTS" id="PR00080">
    <property type="entry name" value="SDRFAMILY"/>
</dbReference>
<protein>
    <submittedName>
        <fullName evidence="4">SDR family oxidoreductase</fullName>
    </submittedName>
</protein>
<comment type="similarity">
    <text evidence="1 3">Belongs to the short-chain dehydrogenases/reductases (SDR) family.</text>
</comment>
<proteinExistence type="inferred from homology"/>
<evidence type="ECO:0000256" key="2">
    <source>
        <dbReference type="ARBA" id="ARBA00023002"/>
    </source>
</evidence>
<organism evidence="4 5">
    <name type="scientific">Flavobacterium chungbukense</name>
    <dbReference type="NCBI Taxonomy" id="877464"/>
    <lineage>
        <taxon>Bacteria</taxon>
        <taxon>Pseudomonadati</taxon>
        <taxon>Bacteroidota</taxon>
        <taxon>Flavobacteriia</taxon>
        <taxon>Flavobacteriales</taxon>
        <taxon>Flavobacteriaceae</taxon>
        <taxon>Flavobacterium</taxon>
    </lineage>
</organism>
<dbReference type="InterPro" id="IPR002347">
    <property type="entry name" value="SDR_fam"/>
</dbReference>
<dbReference type="PROSITE" id="PS00061">
    <property type="entry name" value="ADH_SHORT"/>
    <property type="match status" value="1"/>
</dbReference>
<comment type="caution">
    <text evidence="4">The sequence shown here is derived from an EMBL/GenBank/DDBJ whole genome shotgun (WGS) entry which is preliminary data.</text>
</comment>
<name>A0ABP7YEK6_9FLAO</name>
<dbReference type="Pfam" id="PF00106">
    <property type="entry name" value="adh_short"/>
    <property type="match status" value="1"/>
</dbReference>
<evidence type="ECO:0000313" key="5">
    <source>
        <dbReference type="Proteomes" id="UP001501333"/>
    </source>
</evidence>
<dbReference type="EMBL" id="BAABAO010000013">
    <property type="protein sequence ID" value="GAA4135052.1"/>
    <property type="molecule type" value="Genomic_DNA"/>
</dbReference>
<evidence type="ECO:0000256" key="3">
    <source>
        <dbReference type="RuleBase" id="RU000363"/>
    </source>
</evidence>
<accession>A0ABP7YEK6</accession>
<dbReference type="PANTHER" id="PTHR44196">
    <property type="entry name" value="DEHYDROGENASE/REDUCTASE SDR FAMILY MEMBER 7B"/>
    <property type="match status" value="1"/>
</dbReference>
<reference evidence="5" key="1">
    <citation type="journal article" date="2019" name="Int. J. Syst. Evol. Microbiol.">
        <title>The Global Catalogue of Microorganisms (GCM) 10K type strain sequencing project: providing services to taxonomists for standard genome sequencing and annotation.</title>
        <authorList>
            <consortium name="The Broad Institute Genomics Platform"/>
            <consortium name="The Broad Institute Genome Sequencing Center for Infectious Disease"/>
            <person name="Wu L."/>
            <person name="Ma J."/>
        </authorList>
    </citation>
    <scope>NUCLEOTIDE SEQUENCE [LARGE SCALE GENOMIC DNA]</scope>
    <source>
        <strain evidence="5">JCM 17386</strain>
    </source>
</reference>
<dbReference type="InterPro" id="IPR020904">
    <property type="entry name" value="Sc_DH/Rdtase_CS"/>
</dbReference>
<dbReference type="InterPro" id="IPR036291">
    <property type="entry name" value="NAD(P)-bd_dom_sf"/>
</dbReference>
<evidence type="ECO:0000256" key="1">
    <source>
        <dbReference type="ARBA" id="ARBA00006484"/>
    </source>
</evidence>
<keyword evidence="5" id="KW-1185">Reference proteome</keyword>
<evidence type="ECO:0000313" key="4">
    <source>
        <dbReference type="EMBL" id="GAA4135052.1"/>
    </source>
</evidence>
<sequence length="276" mass="30416">MQANLFNILKQSKLYTLKSEKMDLKGKTILITGGASGIGLESAKQLLAEGAKVIITGRNKEKLDTAKRLYPQITAIQNDVADAEQAQQLYKEIEALGGIDILYNNAGVANPTNNLAKTNDKITEMAAYEMNINYLAIVRLNNLFLKMLQSRSESAIINTTSVLSYVPSNLAPTYSATKAALRFYTASLRNHLEAAKTNVKVFELLPPLVATEMAKGIDSKTITPEMLVKGLIQGIHKNNFTIRVGDTKVIYFLSRFFPKTAYKLINPLKNSIKLSA</sequence>